<dbReference type="WBParaSite" id="PDA_v2.g6667.t1">
    <property type="protein sequence ID" value="PDA_v2.g6667.t1"/>
    <property type="gene ID" value="PDA_v2.g6667"/>
</dbReference>
<reference evidence="7" key="1">
    <citation type="submission" date="2022-11" db="UniProtKB">
        <authorList>
            <consortium name="WormBaseParasite"/>
        </authorList>
    </citation>
    <scope>IDENTIFICATION</scope>
</reference>
<keyword evidence="3" id="KW-0811">Translocation</keyword>
<dbReference type="InterPro" id="IPR001650">
    <property type="entry name" value="Helicase_C-like"/>
</dbReference>
<dbReference type="SUPFAM" id="SSF52540">
    <property type="entry name" value="P-loop containing nucleoside triphosphate hydrolases"/>
    <property type="match status" value="1"/>
</dbReference>
<feature type="domain" description="SecA family profile" evidence="5">
    <location>
        <begin position="1"/>
        <end position="328"/>
    </location>
</feature>
<accession>A0A914QT01</accession>
<dbReference type="Gene3D" id="3.90.1440.10">
    <property type="entry name" value="SecA, preprotein cross-linking domain"/>
    <property type="match status" value="1"/>
</dbReference>
<dbReference type="GO" id="GO:0006886">
    <property type="term" value="P:intracellular protein transport"/>
    <property type="evidence" value="ECO:0007669"/>
    <property type="project" value="InterPro"/>
</dbReference>
<dbReference type="PROSITE" id="PS51194">
    <property type="entry name" value="HELICASE_CTER"/>
    <property type="match status" value="1"/>
</dbReference>
<keyword evidence="2" id="KW-0653">Protein transport</keyword>
<feature type="domain" description="Helicase C-terminal" evidence="4">
    <location>
        <begin position="162"/>
        <end position="331"/>
    </location>
</feature>
<dbReference type="GO" id="GO:0006605">
    <property type="term" value="P:protein targeting"/>
    <property type="evidence" value="ECO:0007669"/>
    <property type="project" value="InterPro"/>
</dbReference>
<dbReference type="InterPro" id="IPR014018">
    <property type="entry name" value="SecA_motor_DEAD"/>
</dbReference>
<sequence>MEDLVVEIPEHMQFYVSTHLKEFIENAEIAFGMEEDISYRIGMSTSFNEIPEPKIVIIDRDTGVDLPTTQWHKGLHQFLQLKHGLRLTALSTKAVFISNISFLQRFKKLYGFTGTLGADGEKKQLEEFYKLKSILLPSSNVKQFYEEPTVITKTKDDHYKVVFDAIKEKLAEGRSLLIIGDSSKEVVQLYENIKQMAEKYYKDQRFDKDDLIPYQNAVVYKQDSEDFKYGKGSELDQKAIIFATNLAGRGTDIILTERLKAHGGLHVIIAFLPKNVRIEEQAFGRAARSGERGTAQLIIFDDSINEKKYSEALKLLKAVGSSFPTYLPETQYYTVFITTKGKEERKQLKEAKKELVEAKNGFTKRLLEYKEHIDIVETHKIIQENRCLQCDTFVQQQKESALLIKSVIQSIDIFFGQMIEANAFQSDQIPEEAAIFLFEWFSNESHFNNNPPLQGLKVKKDINEKNLKNYCKSNGLCYSHVATSLKQLESSKNISIKDLQKIMEVPTWENFWNELEENKLIDDVKDHIFVDTSKLPKLAEIKINQFKSKNVTKTGRFFQHFFVTNENWEELNAENLKDNDNIDQDLVLLLIKNKIICETKSGILSEKFEETSNVEFKQFNTITKDNLLLYDITEDEAIEILNTLISNKIIRRHNGAEYWLLANPKFTFVKWYDYVVMKMIKQKFAFALAYQTLKNTKNIDTNSFKHLVEIDDRIFISELIDNGILVQTNINLDGLTTCGNDVSLARKGWEVFWETQAKHNVEIALKATQIFMDSNFDPLTNVKLLCESNVAAIVNTFDGNAPVSQKYSTFDISLIPIKERYRNEIDNSYLMITHGLSHLIEFHQKYWTTNSLVKSTAITAAGLAQLAGGILLFTTVSGAVPGKIVAFEGLSDIVFGAKGFLTGQCGNYRKHKFLSIGLNVATCGITEGLKFTKDTTVFKTMFSKVDVSLNTAFNFTKQAAATIAPSLLQIKIVKDKFNLSQEATDFAVTEIHVRIKKMLDDIFNSETDGLQSIIKPILQSLGIEENDIKERLFKKYIQPILYEICYFMIAELRTSIIENKELNKEKNFAARIINILKSPNFERLSVSFKQKLESSIYYFKEVIANNLGITDADLNKIKTTENEFIQKWKMQIEDESKKVLTEKLKIPLNFENEAEYQKQLDSIVIGAYSQLRRHIKLDFIGKFARNIGVKDDLPDNLMFFELKENYYRRLKAIQAKTRQPLVFAAAMNRSLNIDIFGAEALSQLIHNNLLRTVTIKTDNDVLTSKGACEVIIKQTLDTINRNEEEEIFDLLVQQLPEFQTFFVNKLVFEKLLADEIDKNPDYFNH</sequence>
<dbReference type="PROSITE" id="PS51196">
    <property type="entry name" value="SECA_MOTOR_DEAD"/>
    <property type="match status" value="1"/>
</dbReference>
<dbReference type="Proteomes" id="UP000887578">
    <property type="component" value="Unplaced"/>
</dbReference>
<evidence type="ECO:0000256" key="2">
    <source>
        <dbReference type="ARBA" id="ARBA00022927"/>
    </source>
</evidence>
<protein>
    <submittedName>
        <fullName evidence="7">Protein translocase subunit SecA</fullName>
    </submittedName>
</protein>
<dbReference type="InterPro" id="IPR000185">
    <property type="entry name" value="SecA"/>
</dbReference>
<name>A0A914QT01_9BILA</name>
<keyword evidence="1" id="KW-0963">Cytoplasm</keyword>
<organism evidence="6 7">
    <name type="scientific">Panagrolaimus davidi</name>
    <dbReference type="NCBI Taxonomy" id="227884"/>
    <lineage>
        <taxon>Eukaryota</taxon>
        <taxon>Metazoa</taxon>
        <taxon>Ecdysozoa</taxon>
        <taxon>Nematoda</taxon>
        <taxon>Chromadorea</taxon>
        <taxon>Rhabditida</taxon>
        <taxon>Tylenchina</taxon>
        <taxon>Panagrolaimomorpha</taxon>
        <taxon>Panagrolaimoidea</taxon>
        <taxon>Panagrolaimidae</taxon>
        <taxon>Panagrolaimus</taxon>
    </lineage>
</organism>
<dbReference type="GO" id="GO:0005524">
    <property type="term" value="F:ATP binding"/>
    <property type="evidence" value="ECO:0007669"/>
    <property type="project" value="InterPro"/>
</dbReference>
<evidence type="ECO:0000313" key="6">
    <source>
        <dbReference type="Proteomes" id="UP000887578"/>
    </source>
</evidence>
<dbReference type="PANTHER" id="PTHR30612">
    <property type="entry name" value="SECA INNER MEMBRANE COMPONENT OF SEC PROTEIN SECRETION SYSTEM"/>
    <property type="match status" value="1"/>
</dbReference>
<evidence type="ECO:0000259" key="5">
    <source>
        <dbReference type="PROSITE" id="PS51196"/>
    </source>
</evidence>
<keyword evidence="2" id="KW-0813">Transport</keyword>
<keyword evidence="6" id="KW-1185">Reference proteome</keyword>
<proteinExistence type="predicted"/>
<evidence type="ECO:0000256" key="3">
    <source>
        <dbReference type="ARBA" id="ARBA00023010"/>
    </source>
</evidence>
<dbReference type="Gene3D" id="3.40.50.300">
    <property type="entry name" value="P-loop containing nucleotide triphosphate hydrolases"/>
    <property type="match status" value="1"/>
</dbReference>
<evidence type="ECO:0000313" key="7">
    <source>
        <dbReference type="WBParaSite" id="PDA_v2.g6667.t1"/>
    </source>
</evidence>
<evidence type="ECO:0000259" key="4">
    <source>
        <dbReference type="PROSITE" id="PS51194"/>
    </source>
</evidence>
<evidence type="ECO:0000256" key="1">
    <source>
        <dbReference type="ARBA" id="ARBA00022490"/>
    </source>
</evidence>
<dbReference type="PANTHER" id="PTHR30612:SF0">
    <property type="entry name" value="CHLOROPLAST PROTEIN-TRANSPORTING ATPASE"/>
    <property type="match status" value="1"/>
</dbReference>
<dbReference type="InterPro" id="IPR027417">
    <property type="entry name" value="P-loop_NTPase"/>
</dbReference>